<reference evidence="1 2" key="1">
    <citation type="submission" date="2016-10" db="EMBL/GenBank/DDBJ databases">
        <authorList>
            <person name="de Groot N.N."/>
        </authorList>
    </citation>
    <scope>NUCLEOTIDE SEQUENCE [LARGE SCALE GENOMIC DNA]</scope>
    <source>
        <strain evidence="1 2">CGMCC 1.7056</strain>
    </source>
</reference>
<sequence length="212" mass="23165">MADPDGLAFALPGEWWRIPLREGADVTTSSIRAFVQRSMGRDDARAQTRADLRAHLARAASEAVEGGGVEMYFALELAPGVPIPITLTTYRPQLPARLSFESGLAAAADSFASTLSNMSPTSVVTNWHDDGAAVIRDVRLRYVTSETGEQIEDLRVDYWLMKAGSEEQFLMAFSTPLIWEEELQPMSEMLDAIVRTVSWEDAASGTAAHATT</sequence>
<evidence type="ECO:0000313" key="1">
    <source>
        <dbReference type="EMBL" id="SFC85168.1"/>
    </source>
</evidence>
<dbReference type="STRING" id="574651.SAMN04487968_112118"/>
<name>A0A1I1MPR0_9ACTN</name>
<gene>
    <name evidence="1" type="ORF">SAMN04487968_112118</name>
</gene>
<accession>A0A1I1MPR0</accession>
<dbReference type="AlphaFoldDB" id="A0A1I1MPR0"/>
<dbReference type="Proteomes" id="UP000198832">
    <property type="component" value="Unassembled WGS sequence"/>
</dbReference>
<organism evidence="1 2">
    <name type="scientific">Nocardioides terrae</name>
    <dbReference type="NCBI Taxonomy" id="574651"/>
    <lineage>
        <taxon>Bacteria</taxon>
        <taxon>Bacillati</taxon>
        <taxon>Actinomycetota</taxon>
        <taxon>Actinomycetes</taxon>
        <taxon>Propionibacteriales</taxon>
        <taxon>Nocardioidaceae</taxon>
        <taxon>Nocardioides</taxon>
    </lineage>
</organism>
<proteinExistence type="predicted"/>
<evidence type="ECO:0000313" key="2">
    <source>
        <dbReference type="Proteomes" id="UP000198832"/>
    </source>
</evidence>
<dbReference type="RefSeq" id="WP_091125639.1">
    <property type="nucleotide sequence ID" value="NZ_FOLB01000012.1"/>
</dbReference>
<dbReference type="OrthoDB" id="5142055at2"/>
<keyword evidence="2" id="KW-1185">Reference proteome</keyword>
<protein>
    <submittedName>
        <fullName evidence="1">Uncharacterized protein</fullName>
    </submittedName>
</protein>
<dbReference type="EMBL" id="FOLB01000012">
    <property type="protein sequence ID" value="SFC85168.1"/>
    <property type="molecule type" value="Genomic_DNA"/>
</dbReference>